<feature type="disulfide bond" evidence="2">
    <location>
        <begin position="165"/>
        <end position="208"/>
    </location>
</feature>
<dbReference type="Proteomes" id="UP000828390">
    <property type="component" value="Unassembled WGS sequence"/>
</dbReference>
<evidence type="ECO:0000256" key="2">
    <source>
        <dbReference type="PROSITE-ProRule" id="PRU00302"/>
    </source>
</evidence>
<evidence type="ECO:0000256" key="1">
    <source>
        <dbReference type="ARBA" id="ARBA00023157"/>
    </source>
</evidence>
<keyword evidence="1 2" id="KW-1015">Disulfide bond</keyword>
<feature type="domain" description="Sushi" evidence="4">
    <location>
        <begin position="163"/>
        <end position="221"/>
    </location>
</feature>
<dbReference type="InterPro" id="IPR000436">
    <property type="entry name" value="Sushi_SCR_CCP_dom"/>
</dbReference>
<name>A0A9D4RI95_DREPO</name>
<organism evidence="5 6">
    <name type="scientific">Dreissena polymorpha</name>
    <name type="common">Zebra mussel</name>
    <name type="synonym">Mytilus polymorpha</name>
    <dbReference type="NCBI Taxonomy" id="45954"/>
    <lineage>
        <taxon>Eukaryota</taxon>
        <taxon>Metazoa</taxon>
        <taxon>Spiralia</taxon>
        <taxon>Lophotrochozoa</taxon>
        <taxon>Mollusca</taxon>
        <taxon>Bivalvia</taxon>
        <taxon>Autobranchia</taxon>
        <taxon>Heteroconchia</taxon>
        <taxon>Euheterodonta</taxon>
        <taxon>Imparidentia</taxon>
        <taxon>Neoheterodontei</taxon>
        <taxon>Myida</taxon>
        <taxon>Dreissenoidea</taxon>
        <taxon>Dreissenidae</taxon>
        <taxon>Dreissena</taxon>
    </lineage>
</organism>
<dbReference type="AlphaFoldDB" id="A0A9D4RI95"/>
<dbReference type="PROSITE" id="PS50923">
    <property type="entry name" value="SUSHI"/>
    <property type="match status" value="1"/>
</dbReference>
<keyword evidence="6" id="KW-1185">Reference proteome</keyword>
<dbReference type="EMBL" id="JAIWYP010000002">
    <property type="protein sequence ID" value="KAH3868543.1"/>
    <property type="molecule type" value="Genomic_DNA"/>
</dbReference>
<dbReference type="CDD" id="cd00033">
    <property type="entry name" value="CCP"/>
    <property type="match status" value="1"/>
</dbReference>
<dbReference type="SUPFAM" id="SSF57535">
    <property type="entry name" value="Complement control module/SCR domain"/>
    <property type="match status" value="1"/>
</dbReference>
<reference evidence="5" key="1">
    <citation type="journal article" date="2019" name="bioRxiv">
        <title>The Genome of the Zebra Mussel, Dreissena polymorpha: A Resource for Invasive Species Research.</title>
        <authorList>
            <person name="McCartney M.A."/>
            <person name="Auch B."/>
            <person name="Kono T."/>
            <person name="Mallez S."/>
            <person name="Zhang Y."/>
            <person name="Obille A."/>
            <person name="Becker A."/>
            <person name="Abrahante J.E."/>
            <person name="Garbe J."/>
            <person name="Badalamenti J.P."/>
            <person name="Herman A."/>
            <person name="Mangelson H."/>
            <person name="Liachko I."/>
            <person name="Sullivan S."/>
            <person name="Sone E.D."/>
            <person name="Koren S."/>
            <person name="Silverstein K.A.T."/>
            <person name="Beckman K.B."/>
            <person name="Gohl D.M."/>
        </authorList>
    </citation>
    <scope>NUCLEOTIDE SEQUENCE</scope>
    <source>
        <strain evidence="5">Duluth1</strain>
        <tissue evidence="5">Whole animal</tissue>
    </source>
</reference>
<accession>A0A9D4RI95</accession>
<evidence type="ECO:0000259" key="4">
    <source>
        <dbReference type="PROSITE" id="PS50923"/>
    </source>
</evidence>
<proteinExistence type="predicted"/>
<comment type="caution">
    <text evidence="2">Lacks conserved residue(s) required for the propagation of feature annotation.</text>
</comment>
<dbReference type="InterPro" id="IPR035976">
    <property type="entry name" value="Sushi/SCR/CCP_sf"/>
</dbReference>
<comment type="caution">
    <text evidence="5">The sequence shown here is derived from an EMBL/GenBank/DDBJ whole genome shotgun (WGS) entry which is preliminary data.</text>
</comment>
<evidence type="ECO:0000313" key="5">
    <source>
        <dbReference type="EMBL" id="KAH3868543.1"/>
    </source>
</evidence>
<dbReference type="Gene3D" id="2.120.10.30">
    <property type="entry name" value="TolB, C-terminal domain"/>
    <property type="match status" value="1"/>
</dbReference>
<gene>
    <name evidence="5" type="ORF">DPMN_031693</name>
</gene>
<dbReference type="InterPro" id="IPR011042">
    <property type="entry name" value="6-blade_b-propeller_TolB-like"/>
</dbReference>
<sequence>MDSNGNQSQCIVRQVNSKFVARSENYVYFLNTTRSDSWYDEEQTAVMRSDLNGDNLTELFSLIGEVTSFTVGHDFIYWTNSSTRGIQRSRTSAPGTITNLGPQNELFLPSDLHINNLVERKESSCALLSCDGICLPTPSGPVCEEQVITRRIWDKVDPDLNAGHCKIPDIVNGDVLDNSPDHVVPNGYRATVTCYPLHTISSSHVITCINGHWTDVPFCKLDYDICGDSLRGYKVYRHSGHFFAYPERTKVEVICVGGGGGGYDVTDNVTRKLGKAGDGGSSSVGGYLFAHGGKGGQPAEGGLGGHGHSKGGDGSDWTGSCGTGGTAGQLTPSSNPMIPGRSYDLFCGSGGYSAECRDRMERLEALIDGTAGPGGRESNFRNLSVAGEFGGGAGGNGGGSGGGGGFSRLSITLPAQEVVKITVGAGGEPSFGRPSPGVVVVMWGDFRADDYVKDHDVINTCVPFSP</sequence>
<feature type="region of interest" description="Disordered" evidence="3">
    <location>
        <begin position="298"/>
        <end position="336"/>
    </location>
</feature>
<keyword evidence="2" id="KW-0768">Sushi</keyword>
<dbReference type="Gene3D" id="2.10.70.10">
    <property type="entry name" value="Complement Module, domain 1"/>
    <property type="match status" value="1"/>
</dbReference>
<protein>
    <recommendedName>
        <fullName evidence="4">Sushi domain-containing protein</fullName>
    </recommendedName>
</protein>
<evidence type="ECO:0000313" key="6">
    <source>
        <dbReference type="Proteomes" id="UP000828390"/>
    </source>
</evidence>
<reference evidence="5" key="2">
    <citation type="submission" date="2020-11" db="EMBL/GenBank/DDBJ databases">
        <authorList>
            <person name="McCartney M.A."/>
            <person name="Auch B."/>
            <person name="Kono T."/>
            <person name="Mallez S."/>
            <person name="Becker A."/>
            <person name="Gohl D.M."/>
            <person name="Silverstein K.A.T."/>
            <person name="Koren S."/>
            <person name="Bechman K.B."/>
            <person name="Herman A."/>
            <person name="Abrahante J.E."/>
            <person name="Garbe J."/>
        </authorList>
    </citation>
    <scope>NUCLEOTIDE SEQUENCE</scope>
    <source>
        <strain evidence="5">Duluth1</strain>
        <tissue evidence="5">Whole animal</tissue>
    </source>
</reference>
<evidence type="ECO:0000256" key="3">
    <source>
        <dbReference type="SAM" id="MobiDB-lite"/>
    </source>
</evidence>
<dbReference type="SMART" id="SM00032">
    <property type="entry name" value="CCP"/>
    <property type="match status" value="1"/>
</dbReference>